<keyword evidence="2 3" id="KW-0175">Coiled coil</keyword>
<dbReference type="OrthoDB" id="10000687at2759"/>
<evidence type="ECO:0000313" key="5">
    <source>
        <dbReference type="EMBL" id="CAD7284451.1"/>
    </source>
</evidence>
<feature type="coiled-coil region" evidence="3">
    <location>
        <begin position="10"/>
        <end position="37"/>
    </location>
</feature>
<evidence type="ECO:0000313" key="4">
    <source>
        <dbReference type="EMBL" id="CAD7273689.1"/>
    </source>
</evidence>
<dbReference type="Proteomes" id="UP000678499">
    <property type="component" value="Unassembled WGS sequence"/>
</dbReference>
<evidence type="ECO:0000256" key="1">
    <source>
        <dbReference type="ARBA" id="ARBA00005702"/>
    </source>
</evidence>
<keyword evidence="6" id="KW-1185">Reference proteome</keyword>
<sequence>MCDNSDSPGREVLRKELAKLEEEIYQLKKQRKEKRDEIYNMKRDLGVSLLSEFYCEVKTGLSGLRKDLDQDISRAARDLKQGFAGLMVQLKDKCSSQGQARET</sequence>
<protein>
    <submittedName>
        <fullName evidence="5">Uncharacterized protein</fullName>
    </submittedName>
</protein>
<organism evidence="5">
    <name type="scientific">Notodromas monacha</name>
    <dbReference type="NCBI Taxonomy" id="399045"/>
    <lineage>
        <taxon>Eukaryota</taxon>
        <taxon>Metazoa</taxon>
        <taxon>Ecdysozoa</taxon>
        <taxon>Arthropoda</taxon>
        <taxon>Crustacea</taxon>
        <taxon>Oligostraca</taxon>
        <taxon>Ostracoda</taxon>
        <taxon>Podocopa</taxon>
        <taxon>Podocopida</taxon>
        <taxon>Cypridocopina</taxon>
        <taxon>Cypridoidea</taxon>
        <taxon>Cyprididae</taxon>
        <taxon>Notodromas</taxon>
    </lineage>
</organism>
<dbReference type="InterPro" id="IPR007327">
    <property type="entry name" value="TPD52"/>
</dbReference>
<evidence type="ECO:0000256" key="3">
    <source>
        <dbReference type="SAM" id="Coils"/>
    </source>
</evidence>
<dbReference type="Pfam" id="PF04201">
    <property type="entry name" value="TPD52"/>
    <property type="match status" value="1"/>
</dbReference>
<reference evidence="5" key="1">
    <citation type="submission" date="2020-11" db="EMBL/GenBank/DDBJ databases">
        <authorList>
            <person name="Tran Van P."/>
        </authorList>
    </citation>
    <scope>NUCLEOTIDE SEQUENCE</scope>
</reference>
<comment type="similarity">
    <text evidence="1">Belongs to the TPD52 family.</text>
</comment>
<evidence type="ECO:0000256" key="2">
    <source>
        <dbReference type="ARBA" id="ARBA00023054"/>
    </source>
</evidence>
<name>A0A7R9C2J7_9CRUS</name>
<evidence type="ECO:0000313" key="6">
    <source>
        <dbReference type="Proteomes" id="UP000678499"/>
    </source>
</evidence>
<proteinExistence type="inferred from homology"/>
<dbReference type="EMBL" id="OA890265">
    <property type="protein sequence ID" value="CAD7284451.1"/>
    <property type="molecule type" value="Genomic_DNA"/>
</dbReference>
<accession>A0A7R9C2J7</accession>
<dbReference type="EMBL" id="OA882197">
    <property type="protein sequence ID" value="CAD7273689.1"/>
    <property type="molecule type" value="Genomic_DNA"/>
</dbReference>
<gene>
    <name evidence="5" type="ORF">NMOB1V02_LOCUS12057</name>
    <name evidence="4" type="ORF">NMOB1V02_LOCUS1563</name>
</gene>
<dbReference type="EMBL" id="CAJPEX010000160">
    <property type="protein sequence ID" value="CAG0913841.1"/>
    <property type="molecule type" value="Genomic_DNA"/>
</dbReference>
<dbReference type="EMBL" id="CAJPEX010008228">
    <property type="protein sequence ID" value="CAG0924603.1"/>
    <property type="molecule type" value="Genomic_DNA"/>
</dbReference>
<dbReference type="AlphaFoldDB" id="A0A7R9C2J7"/>